<gene>
    <name evidence="3" type="ORF">GNI_041650</name>
</gene>
<dbReference type="EMBL" id="AFNH02000317">
    <property type="protein sequence ID" value="EZG77687.1"/>
    <property type="molecule type" value="Genomic_DNA"/>
</dbReference>
<dbReference type="OrthoDB" id="26371at2759"/>
<dbReference type="Gene3D" id="1.10.472.80">
    <property type="entry name" value="Ypt/Rab-GAP domain of gyp1p, domain 3"/>
    <property type="match status" value="1"/>
</dbReference>
<dbReference type="PANTHER" id="PTHR22957:SF26">
    <property type="entry name" value="LD44506P"/>
    <property type="match status" value="1"/>
</dbReference>
<dbReference type="InterPro" id="IPR035969">
    <property type="entry name" value="Rab-GAP_TBC_sf"/>
</dbReference>
<dbReference type="Pfam" id="PF00566">
    <property type="entry name" value="RabGAP-TBC"/>
    <property type="match status" value="1"/>
</dbReference>
<dbReference type="eggNOG" id="KOG1092">
    <property type="taxonomic scope" value="Eukaryota"/>
</dbReference>
<feature type="region of interest" description="Disordered" evidence="1">
    <location>
        <begin position="82"/>
        <end position="101"/>
    </location>
</feature>
<dbReference type="RefSeq" id="XP_011129486.1">
    <property type="nucleotide sequence ID" value="XM_011131184.1"/>
</dbReference>
<protein>
    <submittedName>
        <fullName evidence="3">TBC domain protein</fullName>
    </submittedName>
</protein>
<dbReference type="Gene3D" id="1.10.8.270">
    <property type="entry name" value="putative rabgap domain of human tbc1 domain family member 14 like domains"/>
    <property type="match status" value="1"/>
</dbReference>
<evidence type="ECO:0000256" key="1">
    <source>
        <dbReference type="SAM" id="MobiDB-lite"/>
    </source>
</evidence>
<dbReference type="PANTHER" id="PTHR22957">
    <property type="entry name" value="TBC1 DOMAIN FAMILY MEMBER GTPASE-ACTIVATING PROTEIN"/>
    <property type="match status" value="1"/>
</dbReference>
<evidence type="ECO:0000313" key="3">
    <source>
        <dbReference type="EMBL" id="EZG77687.1"/>
    </source>
</evidence>
<proteinExistence type="predicted"/>
<dbReference type="VEuPathDB" id="CryptoDB:GNI_041650"/>
<dbReference type="GO" id="GO:0005096">
    <property type="term" value="F:GTPase activator activity"/>
    <property type="evidence" value="ECO:0007669"/>
    <property type="project" value="TreeGrafter"/>
</dbReference>
<dbReference type="InterPro" id="IPR000195">
    <property type="entry name" value="Rab-GAP-TBC_dom"/>
</dbReference>
<dbReference type="Proteomes" id="UP000019763">
    <property type="component" value="Unassembled WGS sequence"/>
</dbReference>
<dbReference type="PROSITE" id="PS50086">
    <property type="entry name" value="TBC_RABGAP"/>
    <property type="match status" value="1"/>
</dbReference>
<keyword evidence="4" id="KW-1185">Reference proteome</keyword>
<organism evidence="3 4">
    <name type="scientific">Gregarina niphandrodes</name>
    <name type="common">Septate eugregarine</name>
    <dbReference type="NCBI Taxonomy" id="110365"/>
    <lineage>
        <taxon>Eukaryota</taxon>
        <taxon>Sar</taxon>
        <taxon>Alveolata</taxon>
        <taxon>Apicomplexa</taxon>
        <taxon>Conoidasida</taxon>
        <taxon>Gregarinasina</taxon>
        <taxon>Eugregarinorida</taxon>
        <taxon>Gregarinidae</taxon>
        <taxon>Gregarina</taxon>
    </lineage>
</organism>
<feature type="domain" description="Rab-GAP TBC" evidence="2">
    <location>
        <begin position="35"/>
        <end position="303"/>
    </location>
</feature>
<dbReference type="SMART" id="SM00164">
    <property type="entry name" value="TBC"/>
    <property type="match status" value="1"/>
</dbReference>
<sequence length="373" mass="42865">MDDRECRLLDAELNKEGGYNMDKVREIASTGLPLSITWLQRAKIWKLLVGITTPNTNDATLEKMRSKYRTLAANKFNGSVEFSSSDAPLTPTTPSSPDMPLSPLHYRKSEEGTGVIEQRFDLSQLRQIRLDLVRTRPDRFSRFFGGRKAQFVLTRLLYVWGVTNPACGYVQGINDIAVPFFIVYALGELQKRTGDHLSTNFDHINEILVDDDYLTAECDTFLTLQIILNEVQDNYIAGRPGVNEYIRTLNKMLSRVHPALHGHLKEIGVAEEQFALRWVNCIFAREFSSLTLIRLWDGILSEEIRNLKSTLIYISVTLLMKFGDRILQYDFEKSMLLLQRLPTLEWTPEEIPTLLAEAYVWRCLFAESPQHLR</sequence>
<feature type="compositionally biased region" description="Polar residues" evidence="1">
    <location>
        <begin position="82"/>
        <end position="96"/>
    </location>
</feature>
<name>A0A023BA37_GRENI</name>
<evidence type="ECO:0000313" key="4">
    <source>
        <dbReference type="Proteomes" id="UP000019763"/>
    </source>
</evidence>
<reference evidence="3" key="1">
    <citation type="submission" date="2013-12" db="EMBL/GenBank/DDBJ databases">
        <authorList>
            <person name="Omoto C.K."/>
            <person name="Sibley D."/>
            <person name="Venepally P."/>
            <person name="Hadjithomas M."/>
            <person name="Karamycheva S."/>
            <person name="Brunk B."/>
            <person name="Roos D."/>
            <person name="Caler E."/>
            <person name="Lorenzi H."/>
        </authorList>
    </citation>
    <scope>NUCLEOTIDE SEQUENCE</scope>
</reference>
<evidence type="ECO:0000259" key="2">
    <source>
        <dbReference type="PROSITE" id="PS50086"/>
    </source>
</evidence>
<dbReference type="GeneID" id="22911608"/>
<comment type="caution">
    <text evidence="3">The sequence shown here is derived from an EMBL/GenBank/DDBJ whole genome shotgun (WGS) entry which is preliminary data.</text>
</comment>
<dbReference type="OMA" id="HIERHEV"/>
<accession>A0A023BA37</accession>
<dbReference type="AlphaFoldDB" id="A0A023BA37"/>
<dbReference type="SUPFAM" id="SSF47923">
    <property type="entry name" value="Ypt/Rab-GAP domain of gyp1p"/>
    <property type="match status" value="2"/>
</dbReference>